<name>A0AAV5J2E0_9ROSI</name>
<dbReference type="AlphaFoldDB" id="A0AAV5J2E0"/>
<evidence type="ECO:0000313" key="2">
    <source>
        <dbReference type="Proteomes" id="UP001054252"/>
    </source>
</evidence>
<organism evidence="1 2">
    <name type="scientific">Rubroshorea leprosula</name>
    <dbReference type="NCBI Taxonomy" id="152421"/>
    <lineage>
        <taxon>Eukaryota</taxon>
        <taxon>Viridiplantae</taxon>
        <taxon>Streptophyta</taxon>
        <taxon>Embryophyta</taxon>
        <taxon>Tracheophyta</taxon>
        <taxon>Spermatophyta</taxon>
        <taxon>Magnoliopsida</taxon>
        <taxon>eudicotyledons</taxon>
        <taxon>Gunneridae</taxon>
        <taxon>Pentapetalae</taxon>
        <taxon>rosids</taxon>
        <taxon>malvids</taxon>
        <taxon>Malvales</taxon>
        <taxon>Dipterocarpaceae</taxon>
        <taxon>Rubroshorea</taxon>
    </lineage>
</organism>
<gene>
    <name evidence="1" type="ORF">SLEP1_g17141</name>
</gene>
<comment type="caution">
    <text evidence="1">The sequence shown here is derived from an EMBL/GenBank/DDBJ whole genome shotgun (WGS) entry which is preliminary data.</text>
</comment>
<dbReference type="EMBL" id="BPVZ01000022">
    <property type="protein sequence ID" value="GKV05097.1"/>
    <property type="molecule type" value="Genomic_DNA"/>
</dbReference>
<evidence type="ECO:0000313" key="1">
    <source>
        <dbReference type="EMBL" id="GKV05097.1"/>
    </source>
</evidence>
<proteinExistence type="predicted"/>
<reference evidence="1 2" key="1">
    <citation type="journal article" date="2021" name="Commun. Biol.">
        <title>The genome of Shorea leprosula (Dipterocarpaceae) highlights the ecological relevance of drought in aseasonal tropical rainforests.</title>
        <authorList>
            <person name="Ng K.K.S."/>
            <person name="Kobayashi M.J."/>
            <person name="Fawcett J.A."/>
            <person name="Hatakeyama M."/>
            <person name="Paape T."/>
            <person name="Ng C.H."/>
            <person name="Ang C.C."/>
            <person name="Tnah L.H."/>
            <person name="Lee C.T."/>
            <person name="Nishiyama T."/>
            <person name="Sese J."/>
            <person name="O'Brien M.J."/>
            <person name="Copetti D."/>
            <person name="Mohd Noor M.I."/>
            <person name="Ong R.C."/>
            <person name="Putra M."/>
            <person name="Sireger I.Z."/>
            <person name="Indrioko S."/>
            <person name="Kosugi Y."/>
            <person name="Izuno A."/>
            <person name="Isagi Y."/>
            <person name="Lee S.L."/>
            <person name="Shimizu K.K."/>
        </authorList>
    </citation>
    <scope>NUCLEOTIDE SEQUENCE [LARGE SCALE GENOMIC DNA]</scope>
    <source>
        <strain evidence="1">214</strain>
    </source>
</reference>
<dbReference type="Proteomes" id="UP001054252">
    <property type="component" value="Unassembled WGS sequence"/>
</dbReference>
<protein>
    <submittedName>
        <fullName evidence="1">Uncharacterized protein</fullName>
    </submittedName>
</protein>
<sequence>MANNHKDTTVRFTLRGLGTHHYPNKPITISISTLPNGHFRGGDNFTPQHK</sequence>
<keyword evidence="2" id="KW-1185">Reference proteome</keyword>
<accession>A0AAV5J2E0</accession>